<name>A0A2N3LR69_9BACI</name>
<evidence type="ECO:0000256" key="1">
    <source>
        <dbReference type="ARBA" id="ARBA00005417"/>
    </source>
</evidence>
<dbReference type="PANTHER" id="PTHR42734">
    <property type="entry name" value="METAL TRANSPORT SYSTEM ATP-BINDING PROTEIN TM_0124-RELATED"/>
    <property type="match status" value="1"/>
</dbReference>
<comment type="similarity">
    <text evidence="1">Belongs to the ABC transporter superfamily.</text>
</comment>
<keyword evidence="7" id="KW-1185">Reference proteome</keyword>
<keyword evidence="4 6" id="KW-0067">ATP-binding</keyword>
<dbReference type="SMART" id="SM00382">
    <property type="entry name" value="AAA"/>
    <property type="match status" value="1"/>
</dbReference>
<dbReference type="GO" id="GO:0005524">
    <property type="term" value="F:ATP binding"/>
    <property type="evidence" value="ECO:0007669"/>
    <property type="project" value="UniProtKB-KW"/>
</dbReference>
<evidence type="ECO:0000256" key="4">
    <source>
        <dbReference type="ARBA" id="ARBA00022840"/>
    </source>
</evidence>
<gene>
    <name evidence="6" type="ORF">CWO92_00165</name>
</gene>
<dbReference type="InterPro" id="IPR050153">
    <property type="entry name" value="Metal_Ion_Import_ABC"/>
</dbReference>
<evidence type="ECO:0000259" key="5">
    <source>
        <dbReference type="PROSITE" id="PS50893"/>
    </source>
</evidence>
<accession>A0A2N3LR69</accession>
<evidence type="ECO:0000313" key="6">
    <source>
        <dbReference type="EMBL" id="PKR87110.1"/>
    </source>
</evidence>
<dbReference type="Pfam" id="PF00005">
    <property type="entry name" value="ABC_tran"/>
    <property type="match status" value="1"/>
</dbReference>
<dbReference type="PROSITE" id="PS50893">
    <property type="entry name" value="ABC_TRANSPORTER_2"/>
    <property type="match status" value="1"/>
</dbReference>
<evidence type="ECO:0000313" key="7">
    <source>
        <dbReference type="Proteomes" id="UP000233440"/>
    </source>
</evidence>
<dbReference type="InterPro" id="IPR003439">
    <property type="entry name" value="ABC_transporter-like_ATP-bd"/>
</dbReference>
<dbReference type="Gene3D" id="3.40.50.300">
    <property type="entry name" value="P-loop containing nucleotide triphosphate hydrolases"/>
    <property type="match status" value="1"/>
</dbReference>
<evidence type="ECO:0000256" key="3">
    <source>
        <dbReference type="ARBA" id="ARBA00022741"/>
    </source>
</evidence>
<protein>
    <submittedName>
        <fullName evidence="6">Molybdenum ABC transporter ATP-binding protein</fullName>
    </submittedName>
</protein>
<keyword evidence="2" id="KW-0813">Transport</keyword>
<dbReference type="EMBL" id="PIQO01000001">
    <property type="protein sequence ID" value="PKR87110.1"/>
    <property type="molecule type" value="Genomic_DNA"/>
</dbReference>
<dbReference type="OrthoDB" id="9789994at2"/>
<organism evidence="6 7">
    <name type="scientific">Heyndrickxia camelliae</name>
    <dbReference type="NCBI Taxonomy" id="1707093"/>
    <lineage>
        <taxon>Bacteria</taxon>
        <taxon>Bacillati</taxon>
        <taxon>Bacillota</taxon>
        <taxon>Bacilli</taxon>
        <taxon>Bacillales</taxon>
        <taxon>Bacillaceae</taxon>
        <taxon>Heyndrickxia</taxon>
    </lineage>
</organism>
<dbReference type="GO" id="GO:0016887">
    <property type="term" value="F:ATP hydrolysis activity"/>
    <property type="evidence" value="ECO:0007669"/>
    <property type="project" value="InterPro"/>
</dbReference>
<dbReference type="InterPro" id="IPR017871">
    <property type="entry name" value="ABC_transporter-like_CS"/>
</dbReference>
<dbReference type="InterPro" id="IPR003593">
    <property type="entry name" value="AAA+_ATPase"/>
</dbReference>
<dbReference type="Proteomes" id="UP000233440">
    <property type="component" value="Unassembled WGS sequence"/>
</dbReference>
<dbReference type="PROSITE" id="PS00211">
    <property type="entry name" value="ABC_TRANSPORTER_1"/>
    <property type="match status" value="1"/>
</dbReference>
<feature type="domain" description="ABC transporter" evidence="5">
    <location>
        <begin position="2"/>
        <end position="241"/>
    </location>
</feature>
<dbReference type="InterPro" id="IPR027417">
    <property type="entry name" value="P-loop_NTPase"/>
</dbReference>
<comment type="caution">
    <text evidence="6">The sequence shown here is derived from an EMBL/GenBank/DDBJ whole genome shotgun (WGS) entry which is preliminary data.</text>
</comment>
<sequence>MIDMKNVSWQRGDQWILNNISWQVKEKEHCCLLGLNGSGKTTLLNMINGYIWPTKGEIQVLGNTFGQVNLRELRKSIGWVSSSLQQQLREDENIQDIVVSGKFASIGIYDKISAEDYERANEILNMLGCEYLSEKSYRTLSQGEKQRILIARALMANPKLLILDEPCTGLDILAREHLLQMISSLTENPEAPTIIYVTHHVEEILPCFQKVLLLRKGEIYKEGLTGQMLTSDTMSEFFQAPIHVEIKKERAWLSLNEVVIQH</sequence>
<keyword evidence="3" id="KW-0547">Nucleotide-binding</keyword>
<dbReference type="SUPFAM" id="SSF52540">
    <property type="entry name" value="P-loop containing nucleoside triphosphate hydrolases"/>
    <property type="match status" value="1"/>
</dbReference>
<dbReference type="AlphaFoldDB" id="A0A2N3LR69"/>
<evidence type="ECO:0000256" key="2">
    <source>
        <dbReference type="ARBA" id="ARBA00022448"/>
    </source>
</evidence>
<proteinExistence type="inferred from homology"/>
<reference evidence="6 7" key="1">
    <citation type="submission" date="2017-11" db="EMBL/GenBank/DDBJ databases">
        <title>Bacillus camelliae sp. nov., isolated from pu'er tea.</title>
        <authorList>
            <person name="Niu L."/>
        </authorList>
    </citation>
    <scope>NUCLEOTIDE SEQUENCE [LARGE SCALE GENOMIC DNA]</scope>
    <source>
        <strain evidence="6 7">7578-1</strain>
    </source>
</reference>
<dbReference type="PANTHER" id="PTHR42734:SF17">
    <property type="entry name" value="METAL TRANSPORT SYSTEM ATP-BINDING PROTEIN TM_0124-RELATED"/>
    <property type="match status" value="1"/>
</dbReference>